<evidence type="ECO:0000256" key="12">
    <source>
        <dbReference type="ARBA" id="ARBA00023136"/>
    </source>
</evidence>
<dbReference type="PANTHER" id="PTHR10125:SF12">
    <property type="entry name" value="P2X PURINOCEPTOR 5"/>
    <property type="match status" value="1"/>
</dbReference>
<proteinExistence type="inferred from homology"/>
<evidence type="ECO:0000256" key="3">
    <source>
        <dbReference type="ARBA" id="ARBA00022448"/>
    </source>
</evidence>
<sequence>MKKVWETCFTCNFGIVQYGKIIRTELLLNENENATKALEKVKGIQQIGSHTITASAINHVLEHVFVAENGSKENAKKMIIVMTDGSIFLDPMNLTDVLNSPKIKNVVRFAIGVGEALNDSKAKAELEEIASVPTEKHKFMVTNYDALDEILSNLELSLMTGIEGIQQGAGFRFELAEAGFSSYFAQDGNLIFGAVGAYDWSYSLGSAQGSTESLYVSGAPRYNLTGSVHVFNNKSQKLAQILLGDQMGSYFGAELCVLDFNRDGKTDYLLVGAPYFHIKGEEGKVYVYRLNQMQGLFEKEGIEWQGADGHIFAMFGSAIASIGDIDRNRFDDVAVGAPLEEDNASGSSGSIYIYNGYEGGIQPQFSQGCDDCFAPISIKLSIALPNNSLTGPPLRILDKFSPTEFTTQGNCSFTKDFVITEYKSCLIRCAVTKLKHQIVIKAEALIENSVDKSEVVVANATLEFNRDEYDTAEKDDLSKLGMAGTSWKGIFLSAFDYKTEKYVIAKNKKVGVLYRLVQLTIIGYIIGWVFVTKKGYQETEESIQSSVITKLKGVSLTNSTDTGFHLWGPEDYVIPPQGETVFFVITNYIETPNQKLGYCAESHRVPDGLCRENADCPEGETVIAGHGVKNGQCLKKDRNSTGTCEIFGWCPIETNPRPQKPLLGKAENFTIYIKNFIRFPRFGFSKSNVLDTTDDTYLKKCSYDKIHQPYCPIFQLGDLVSWAGHSFQDMAIMGGSIGILIEWNCDLDKGYSKCNPHYSFTRLDVKSSTNAITSGYNFRYARYYKDAEGHSYRTLYKVYGIRFDIMIHGKAGKFNIIPTVINIGSGLALMGAGAFFCDLVLLYMMKKSTFYRESKFESAKNSKDQKDSEENTMPEDVIHREQILERQQLTDLSPET</sequence>
<dbReference type="GO" id="GO:0007229">
    <property type="term" value="P:integrin-mediated signaling pathway"/>
    <property type="evidence" value="ECO:0007669"/>
    <property type="project" value="UniProtKB-KW"/>
</dbReference>
<dbReference type="InterPro" id="IPR059116">
    <property type="entry name" value="P2X_receptor"/>
</dbReference>
<dbReference type="GO" id="GO:0033198">
    <property type="term" value="P:response to ATP"/>
    <property type="evidence" value="ECO:0007669"/>
    <property type="project" value="InterPro"/>
</dbReference>
<keyword evidence="6" id="KW-0479">Metal-binding</keyword>
<name>A0A8T2PGM5_9TELE</name>
<evidence type="ECO:0000313" key="23">
    <source>
        <dbReference type="Proteomes" id="UP000824540"/>
    </source>
</evidence>
<keyword evidence="19" id="KW-0401">Integrin</keyword>
<keyword evidence="23" id="KW-1185">Reference proteome</keyword>
<keyword evidence="13" id="KW-1015">Disulfide bond</keyword>
<evidence type="ECO:0000256" key="1">
    <source>
        <dbReference type="ARBA" id="ARBA00004651"/>
    </source>
</evidence>
<dbReference type="GO" id="GO:0098794">
    <property type="term" value="C:postsynapse"/>
    <property type="evidence" value="ECO:0007669"/>
    <property type="project" value="GOC"/>
</dbReference>
<feature type="repeat" description="FG-GAP" evidence="18">
    <location>
        <begin position="236"/>
        <end position="297"/>
    </location>
</feature>
<feature type="region of interest" description="Disordered" evidence="20">
    <location>
        <begin position="855"/>
        <end position="880"/>
    </location>
</feature>
<dbReference type="PANTHER" id="PTHR10125">
    <property type="entry name" value="P2X PURINOCEPTOR"/>
    <property type="match status" value="1"/>
</dbReference>
<dbReference type="Proteomes" id="UP000824540">
    <property type="component" value="Unassembled WGS sequence"/>
</dbReference>
<dbReference type="PRINTS" id="PR01185">
    <property type="entry name" value="INTEGRINA"/>
</dbReference>
<dbReference type="InterPro" id="IPR013519">
    <property type="entry name" value="Int_alpha_beta-p"/>
</dbReference>
<dbReference type="Gene3D" id="1.10.287.940">
    <property type="entry name" value="atp-gated p2x4 ion channel"/>
    <property type="match status" value="1"/>
</dbReference>
<evidence type="ECO:0000256" key="14">
    <source>
        <dbReference type="ARBA" id="ARBA00023180"/>
    </source>
</evidence>
<evidence type="ECO:0000256" key="2">
    <source>
        <dbReference type="ARBA" id="ARBA00009848"/>
    </source>
</evidence>
<evidence type="ECO:0000256" key="9">
    <source>
        <dbReference type="ARBA" id="ARBA00022837"/>
    </source>
</evidence>
<evidence type="ECO:0000256" key="11">
    <source>
        <dbReference type="ARBA" id="ARBA00023065"/>
    </source>
</evidence>
<keyword evidence="10 19" id="KW-1133">Transmembrane helix</keyword>
<dbReference type="NCBIfam" id="TIGR00863">
    <property type="entry name" value="P2X"/>
    <property type="match status" value="1"/>
</dbReference>
<feature type="transmembrane region" description="Helical" evidence="19">
    <location>
        <begin position="823"/>
        <end position="845"/>
    </location>
</feature>
<dbReference type="FunFam" id="1.10.287.940:FF:000005">
    <property type="entry name" value="P2X purinoceptor"/>
    <property type="match status" value="1"/>
</dbReference>
<evidence type="ECO:0000256" key="8">
    <source>
        <dbReference type="ARBA" id="ARBA00022737"/>
    </source>
</evidence>
<keyword evidence="14" id="KW-0325">Glycoprotein</keyword>
<feature type="domain" description="VWFA" evidence="21">
    <location>
        <begin position="1"/>
        <end position="154"/>
    </location>
</feature>
<comment type="similarity">
    <text evidence="19">Belongs to the integrin alpha chain family.</text>
</comment>
<evidence type="ECO:0000256" key="15">
    <source>
        <dbReference type="ARBA" id="ARBA00023286"/>
    </source>
</evidence>
<dbReference type="InterPro" id="IPR053792">
    <property type="entry name" value="P2X_RECEPTOR_CS"/>
</dbReference>
<dbReference type="Pfam" id="PF01839">
    <property type="entry name" value="FG-GAP"/>
    <property type="match status" value="2"/>
</dbReference>
<keyword evidence="9" id="KW-0106">Calcium</keyword>
<dbReference type="Gene3D" id="2.60.490.10">
    <property type="entry name" value="atp-gated p2x4 ion channel domain"/>
    <property type="match status" value="1"/>
</dbReference>
<reference evidence="22" key="1">
    <citation type="thesis" date="2021" institute="BYU ScholarsArchive" country="Provo, UT, USA">
        <title>Applications of and Algorithms for Genome Assembly and Genomic Analyses with an Emphasis on Marine Teleosts.</title>
        <authorList>
            <person name="Pickett B.D."/>
        </authorList>
    </citation>
    <scope>NUCLEOTIDE SEQUENCE</scope>
    <source>
        <strain evidence="22">HI-2016</strain>
    </source>
</reference>
<keyword evidence="16" id="KW-0407">Ion channel</keyword>
<evidence type="ECO:0000256" key="7">
    <source>
        <dbReference type="ARBA" id="ARBA00022729"/>
    </source>
</evidence>
<keyword evidence="4" id="KW-1003">Cell membrane</keyword>
<feature type="repeat" description="FG-GAP" evidence="18">
    <location>
        <begin position="301"/>
        <end position="363"/>
    </location>
</feature>
<evidence type="ECO:0000256" key="17">
    <source>
        <dbReference type="ARBA" id="ARBA00036634"/>
    </source>
</evidence>
<dbReference type="Pfam" id="PF00864">
    <property type="entry name" value="P2X_receptor"/>
    <property type="match status" value="1"/>
</dbReference>
<evidence type="ECO:0000256" key="13">
    <source>
        <dbReference type="ARBA" id="ARBA00023157"/>
    </source>
</evidence>
<evidence type="ECO:0000256" key="10">
    <source>
        <dbReference type="ARBA" id="ARBA00022989"/>
    </source>
</evidence>
<dbReference type="GO" id="GO:0046872">
    <property type="term" value="F:metal ion binding"/>
    <property type="evidence" value="ECO:0007669"/>
    <property type="project" value="UniProtKB-KW"/>
</dbReference>
<dbReference type="Gene3D" id="3.40.50.410">
    <property type="entry name" value="von Willebrand factor, type A domain"/>
    <property type="match status" value="1"/>
</dbReference>
<dbReference type="GO" id="GO:0070588">
    <property type="term" value="P:calcium ion transmembrane transport"/>
    <property type="evidence" value="ECO:0007669"/>
    <property type="project" value="TreeGrafter"/>
</dbReference>
<dbReference type="SUPFAM" id="SSF69318">
    <property type="entry name" value="Integrin alpha N-terminal domain"/>
    <property type="match status" value="1"/>
</dbReference>
<evidence type="ECO:0000256" key="4">
    <source>
        <dbReference type="ARBA" id="ARBA00022475"/>
    </source>
</evidence>
<keyword evidence="15" id="KW-1071">Ligand-gated ion channel</keyword>
<dbReference type="EMBL" id="JAFBMS010000011">
    <property type="protein sequence ID" value="KAG9348638.1"/>
    <property type="molecule type" value="Genomic_DNA"/>
</dbReference>
<dbReference type="PROSITE" id="PS50234">
    <property type="entry name" value="VWFA"/>
    <property type="match status" value="1"/>
</dbReference>
<keyword evidence="11" id="KW-0406">Ion transport</keyword>
<comment type="similarity">
    <text evidence="2">Belongs to the P2X receptor family.</text>
</comment>
<dbReference type="GO" id="GO:0004931">
    <property type="term" value="F:extracellularly ATP-gated monoatomic cation channel activity"/>
    <property type="evidence" value="ECO:0007669"/>
    <property type="project" value="InterPro"/>
</dbReference>
<dbReference type="PROSITE" id="PS51470">
    <property type="entry name" value="FG_GAP"/>
    <property type="match status" value="2"/>
</dbReference>
<dbReference type="InterPro" id="IPR027309">
    <property type="entry name" value="P2X_extracellular_dom_sf"/>
</dbReference>
<protein>
    <recommendedName>
        <fullName evidence="21">VWFA domain-containing protein</fullName>
    </recommendedName>
</protein>
<dbReference type="AlphaFoldDB" id="A0A8T2PGM5"/>
<evidence type="ECO:0000256" key="16">
    <source>
        <dbReference type="ARBA" id="ARBA00023303"/>
    </source>
</evidence>
<keyword evidence="19" id="KW-0675">Receptor</keyword>
<keyword evidence="7" id="KW-0732">Signal</keyword>
<gene>
    <name evidence="22" type="ORF">JZ751_002378</name>
</gene>
<keyword evidence="19" id="KW-0130">Cell adhesion</keyword>
<organism evidence="22 23">
    <name type="scientific">Albula glossodonta</name>
    <name type="common">roundjaw bonefish</name>
    <dbReference type="NCBI Taxonomy" id="121402"/>
    <lineage>
        <taxon>Eukaryota</taxon>
        <taxon>Metazoa</taxon>
        <taxon>Chordata</taxon>
        <taxon>Craniata</taxon>
        <taxon>Vertebrata</taxon>
        <taxon>Euteleostomi</taxon>
        <taxon>Actinopterygii</taxon>
        <taxon>Neopterygii</taxon>
        <taxon>Teleostei</taxon>
        <taxon>Albuliformes</taxon>
        <taxon>Albulidae</taxon>
        <taxon>Albula</taxon>
    </lineage>
</organism>
<dbReference type="PROSITE" id="PS01212">
    <property type="entry name" value="P2X_RECEPTOR"/>
    <property type="match status" value="1"/>
</dbReference>
<evidence type="ECO:0000256" key="18">
    <source>
        <dbReference type="PROSITE-ProRule" id="PRU00803"/>
    </source>
</evidence>
<evidence type="ECO:0000256" key="20">
    <source>
        <dbReference type="SAM" id="MobiDB-lite"/>
    </source>
</evidence>
<dbReference type="GO" id="GO:0008305">
    <property type="term" value="C:integrin complex"/>
    <property type="evidence" value="ECO:0007669"/>
    <property type="project" value="InterPro"/>
</dbReference>
<keyword evidence="5 19" id="KW-0812">Transmembrane</keyword>
<dbReference type="InterPro" id="IPR013517">
    <property type="entry name" value="FG-GAP"/>
</dbReference>
<accession>A0A8T2PGM5</accession>
<feature type="compositionally biased region" description="Basic and acidic residues" evidence="20">
    <location>
        <begin position="855"/>
        <end position="869"/>
    </location>
</feature>
<dbReference type="SMART" id="SM00327">
    <property type="entry name" value="VWA"/>
    <property type="match status" value="1"/>
</dbReference>
<keyword evidence="8" id="KW-0677">Repeat</keyword>
<dbReference type="Pfam" id="PF00092">
    <property type="entry name" value="VWA"/>
    <property type="match status" value="1"/>
</dbReference>
<comment type="subcellular location">
    <subcellularLocation>
        <location evidence="1">Cell membrane</location>
        <topology evidence="1">Multi-pass membrane protein</topology>
    </subcellularLocation>
    <subcellularLocation>
        <location evidence="19">Membrane</location>
        <topology evidence="19">Single-pass type I membrane protein</topology>
    </subcellularLocation>
</comment>
<comment type="catalytic activity">
    <reaction evidence="17">
        <text>Ca(2+)(in) = Ca(2+)(out)</text>
        <dbReference type="Rhea" id="RHEA:29671"/>
        <dbReference type="ChEBI" id="CHEBI:29108"/>
    </reaction>
</comment>
<evidence type="ECO:0000259" key="21">
    <source>
        <dbReference type="PROSITE" id="PS50234"/>
    </source>
</evidence>
<dbReference type="InterPro" id="IPR000413">
    <property type="entry name" value="Integrin_alpha"/>
</dbReference>
<dbReference type="InterPro" id="IPR036465">
    <property type="entry name" value="vWFA_dom_sf"/>
</dbReference>
<evidence type="ECO:0000256" key="19">
    <source>
        <dbReference type="RuleBase" id="RU003762"/>
    </source>
</evidence>
<keyword evidence="12 19" id="KW-0472">Membrane</keyword>
<keyword evidence="3" id="KW-0813">Transport</keyword>
<evidence type="ECO:0000313" key="22">
    <source>
        <dbReference type="EMBL" id="KAG9348638.1"/>
    </source>
</evidence>
<dbReference type="InterPro" id="IPR001429">
    <property type="entry name" value="P2X_purnocptor"/>
</dbReference>
<dbReference type="SMART" id="SM00191">
    <property type="entry name" value="Int_alpha"/>
    <property type="match status" value="2"/>
</dbReference>
<dbReference type="OrthoDB" id="494673at2759"/>
<dbReference type="InterPro" id="IPR002035">
    <property type="entry name" value="VWF_A"/>
</dbReference>
<dbReference type="InterPro" id="IPR028994">
    <property type="entry name" value="Integrin_alpha_N"/>
</dbReference>
<dbReference type="GO" id="GO:0007155">
    <property type="term" value="P:cell adhesion"/>
    <property type="evidence" value="ECO:0007669"/>
    <property type="project" value="UniProtKB-KW"/>
</dbReference>
<evidence type="ECO:0000256" key="5">
    <source>
        <dbReference type="ARBA" id="ARBA00022692"/>
    </source>
</evidence>
<dbReference type="FunFam" id="2.60.490.10:FF:000001">
    <property type="entry name" value="P2X purinoceptor"/>
    <property type="match status" value="1"/>
</dbReference>
<comment type="caution">
    <text evidence="22">The sequence shown here is derived from an EMBL/GenBank/DDBJ whole genome shotgun (WGS) entry which is preliminary data.</text>
</comment>
<dbReference type="Gene3D" id="2.130.10.130">
    <property type="entry name" value="Integrin alpha, N-terminal"/>
    <property type="match status" value="1"/>
</dbReference>
<dbReference type="GO" id="GO:0001614">
    <property type="term" value="F:purinergic nucleotide receptor activity"/>
    <property type="evidence" value="ECO:0007669"/>
    <property type="project" value="InterPro"/>
</dbReference>
<evidence type="ECO:0000256" key="6">
    <source>
        <dbReference type="ARBA" id="ARBA00022723"/>
    </source>
</evidence>
<dbReference type="SUPFAM" id="SSF53300">
    <property type="entry name" value="vWA-like"/>
    <property type="match status" value="1"/>
</dbReference>